<evidence type="ECO:0000256" key="7">
    <source>
        <dbReference type="ARBA" id="ARBA00012859"/>
    </source>
</evidence>
<evidence type="ECO:0000256" key="11">
    <source>
        <dbReference type="ARBA" id="ARBA00022741"/>
    </source>
</evidence>
<sequence length="919" mass="98356">MSAQVVSGQTAAAELRQSLAAKVREIQAKAPGFQPALTIVQVGGHEKPYCHSLSRTITESELLNKLCALNDDPGVHGIIVQMPLDCQSPIDSHLITNAVVPQKDVDGLGLVNQGQVATHVSGDGFVPCTPAGCLHLIRLCRSDLSGLNAVVIGRSKIVGTPVAELLKWQNATVTVVHSKTNDLAGHVKRADILVVAMGRPELVQGDWIKPGAIVIDCGINAIPDASKKSGQRLVGDVQFEAASQRAAFITPVPGGVGPMTVAYLMNNTFVAAKRAWEKSVMSNWSLRYLPLNPEDKVPSDIDIARSQTAKDISILADEIGLVSSEVDLYGKKKAKISLDVLKRLKDRQNGNYVVVAGVTPTNLGEGKSTTTVGLAQALGSQSKKNVFACIRQPSQGPMFGMKGGAAGGGYSQVIPMEEFNLHLTGDNHAVTAANNLLAAQIDTRMFHEQTQTPKALFDRLVPRKGGKRVFCDHQLRRLERLGINKTDPDDLDESERDRFAVLDIDPDTITWQRVIDTNDRMLRKITVGQSATEAGKGGKTRDTHFDISVGSEIMAILALTSGLQDMKDRFARIVVASDKSGNPVTADDLGVVGALAVLMKDTVRPNLLQTLEGTPAFVHAGPFANIAHGNSSILADQIALKLVGKSGFVVTEAGFGADIGMEKFMNIKCRTSGLSPNAVVLVATIRALKMHGGGPDVTASGPIPEVYSTENLPLVEQGFSNLKKQIENARKFGVPVVVAINVFHFDSQSELDLVKRLSLENGAFDAVECRHFALGGKGAADLAEAVDRACKSPSEFKFLYDLDLPIDEKIAIIAKEIYGADGIVLLDEAKTKLERYTRQGFGNLPICMAKTHRSLTGDEKLKGAPTGFTITIRDIRASVGAGFLYPLVGTISTMPGLPTRPIFFDIDIDAVTGEISGLS</sequence>
<evidence type="ECO:0000256" key="16">
    <source>
        <dbReference type="ARBA" id="ARBA00023268"/>
    </source>
</evidence>
<dbReference type="Pfam" id="PF01268">
    <property type="entry name" value="FTHFS"/>
    <property type="match status" value="1"/>
</dbReference>
<evidence type="ECO:0000256" key="15">
    <source>
        <dbReference type="ARBA" id="ARBA00023002"/>
    </source>
</evidence>
<dbReference type="EC" id="3.5.4.9" evidence="6"/>
<evidence type="ECO:0000256" key="17">
    <source>
        <dbReference type="ARBA" id="ARBA00036357"/>
    </source>
</evidence>
<dbReference type="PANTHER" id="PTHR48099">
    <property type="entry name" value="C-1-TETRAHYDROFOLATE SYNTHASE, CYTOPLASMIC-RELATED"/>
    <property type="match status" value="1"/>
</dbReference>
<dbReference type="EC" id="6.3.4.3" evidence="5"/>
<dbReference type="OMA" id="IKRVVDC"/>
<dbReference type="Pfam" id="PF02882">
    <property type="entry name" value="THF_DHG_CYH_C"/>
    <property type="match status" value="1"/>
</dbReference>
<dbReference type="FunFam" id="3.40.50.720:FF:000006">
    <property type="entry name" value="Bifunctional protein FolD"/>
    <property type="match status" value="1"/>
</dbReference>
<comment type="catalytic activity">
    <reaction evidence="17">
        <text>(6R)-5,10-methenyltetrahydrofolate + H2O = (6R)-10-formyltetrahydrofolate + H(+)</text>
        <dbReference type="Rhea" id="RHEA:23700"/>
        <dbReference type="ChEBI" id="CHEBI:15377"/>
        <dbReference type="ChEBI" id="CHEBI:15378"/>
        <dbReference type="ChEBI" id="CHEBI:57455"/>
        <dbReference type="ChEBI" id="CHEBI:195366"/>
        <dbReference type="EC" id="3.5.4.9"/>
    </reaction>
</comment>
<keyword evidence="15" id="KW-0560">Oxidoreductase</keyword>
<dbReference type="InterPro" id="IPR046346">
    <property type="entry name" value="Aminoacid_DH-like_N_sf"/>
</dbReference>
<dbReference type="GO" id="GO:0005524">
    <property type="term" value="F:ATP binding"/>
    <property type="evidence" value="ECO:0007669"/>
    <property type="project" value="UniProtKB-KW"/>
</dbReference>
<dbReference type="PROSITE" id="PS00766">
    <property type="entry name" value="THF_DHG_CYH_1"/>
    <property type="match status" value="1"/>
</dbReference>
<dbReference type="HAMAP" id="MF_01543">
    <property type="entry name" value="FTHFS"/>
    <property type="match status" value="1"/>
</dbReference>
<comment type="pathway">
    <text evidence="1">One-carbon metabolism; tetrahydrofolate interconversion.</text>
</comment>
<dbReference type="AlphaFoldDB" id="A0A553N672"/>
<dbReference type="CDD" id="cd00477">
    <property type="entry name" value="FTHFS"/>
    <property type="match status" value="1"/>
</dbReference>
<evidence type="ECO:0000256" key="18">
    <source>
        <dbReference type="ARBA" id="ARBA00049033"/>
    </source>
</evidence>
<feature type="domain" description="Tetrahydrofolate dehydrogenase/cyclohydrolase catalytic" evidence="19">
    <location>
        <begin position="51"/>
        <end position="106"/>
    </location>
</feature>
<dbReference type="GO" id="GO:0004488">
    <property type="term" value="F:methylenetetrahydrofolate dehydrogenase (NADP+) activity"/>
    <property type="evidence" value="ECO:0007669"/>
    <property type="project" value="UniProtKB-EC"/>
</dbReference>
<evidence type="ECO:0000256" key="9">
    <source>
        <dbReference type="ARBA" id="ARBA00022563"/>
    </source>
</evidence>
<dbReference type="SUPFAM" id="SSF53223">
    <property type="entry name" value="Aminoacid dehydrogenase-like, N-terminal domain"/>
    <property type="match status" value="1"/>
</dbReference>
<dbReference type="PRINTS" id="PR00085">
    <property type="entry name" value="THFDHDRGNASE"/>
</dbReference>
<comment type="caution">
    <text evidence="21">The sequence shown here is derived from an EMBL/GenBank/DDBJ whole genome shotgun (WGS) entry which is preliminary data.</text>
</comment>
<evidence type="ECO:0000256" key="4">
    <source>
        <dbReference type="ARBA" id="ARBA00011738"/>
    </source>
</evidence>
<protein>
    <recommendedName>
        <fullName evidence="8">C-1-tetrahydrofolate synthase, cytoplasmic</fullName>
        <ecNumber evidence="7">1.5.1.5</ecNumber>
        <ecNumber evidence="6">3.5.4.9</ecNumber>
        <ecNumber evidence="5">6.3.4.3</ecNumber>
    </recommendedName>
</protein>
<dbReference type="InterPro" id="IPR020867">
    <property type="entry name" value="THF_DH/CycHdrlase_CS"/>
</dbReference>
<keyword evidence="9" id="KW-0554">One-carbon metabolism</keyword>
<dbReference type="UniPathway" id="UPA00193"/>
<comment type="catalytic activity">
    <reaction evidence="18">
        <text>(6S)-5,6,7,8-tetrahydrofolate + formate + ATP = (6R)-10-formyltetrahydrofolate + ADP + phosphate</text>
        <dbReference type="Rhea" id="RHEA:20221"/>
        <dbReference type="ChEBI" id="CHEBI:15740"/>
        <dbReference type="ChEBI" id="CHEBI:30616"/>
        <dbReference type="ChEBI" id="CHEBI:43474"/>
        <dbReference type="ChEBI" id="CHEBI:57453"/>
        <dbReference type="ChEBI" id="CHEBI:195366"/>
        <dbReference type="ChEBI" id="CHEBI:456216"/>
        <dbReference type="EC" id="6.3.4.3"/>
    </reaction>
</comment>
<evidence type="ECO:0000256" key="5">
    <source>
        <dbReference type="ARBA" id="ARBA00012295"/>
    </source>
</evidence>
<dbReference type="InterPro" id="IPR027417">
    <property type="entry name" value="P-loop_NTPase"/>
</dbReference>
<dbReference type="FunFam" id="3.40.50.300:FF:000245">
    <property type="entry name" value="C-1-tetrahydrofolate synthase, cytoplasmic"/>
    <property type="match status" value="1"/>
</dbReference>
<dbReference type="STRING" id="6832.A0A553N672"/>
<dbReference type="PANTHER" id="PTHR48099:SF5">
    <property type="entry name" value="C-1-TETRAHYDROFOLATE SYNTHASE, CYTOPLASMIC"/>
    <property type="match status" value="1"/>
</dbReference>
<evidence type="ECO:0000313" key="22">
    <source>
        <dbReference type="Proteomes" id="UP000318571"/>
    </source>
</evidence>
<dbReference type="InterPro" id="IPR036291">
    <property type="entry name" value="NAD(P)-bd_dom_sf"/>
</dbReference>
<evidence type="ECO:0000256" key="10">
    <source>
        <dbReference type="ARBA" id="ARBA00022598"/>
    </source>
</evidence>
<dbReference type="PROSITE" id="PS00722">
    <property type="entry name" value="FTHFS_2"/>
    <property type="match status" value="1"/>
</dbReference>
<keyword evidence="13" id="KW-0067">ATP-binding</keyword>
<dbReference type="GO" id="GO:0035999">
    <property type="term" value="P:tetrahydrofolate interconversion"/>
    <property type="evidence" value="ECO:0007669"/>
    <property type="project" value="UniProtKB-UniPathway"/>
</dbReference>
<comment type="subunit">
    <text evidence="4">Homodimer.</text>
</comment>
<dbReference type="CDD" id="cd01080">
    <property type="entry name" value="NAD_bind_m-THF_DH_Cyclohyd"/>
    <property type="match status" value="1"/>
</dbReference>
<dbReference type="Gene3D" id="3.10.410.10">
    <property type="entry name" value="Formyltetrahydrofolate synthetase, domain 3"/>
    <property type="match status" value="1"/>
</dbReference>
<comment type="similarity">
    <text evidence="2">In the N-terminal section; belongs to the tetrahydrofolate dehydrogenase/cyclohydrolase family.</text>
</comment>
<dbReference type="PROSITE" id="PS00767">
    <property type="entry name" value="THF_DHG_CYH_2"/>
    <property type="match status" value="1"/>
</dbReference>
<keyword evidence="16" id="KW-0511">Multifunctional enzyme</keyword>
<dbReference type="Proteomes" id="UP000318571">
    <property type="component" value="Chromosome 8"/>
</dbReference>
<dbReference type="InterPro" id="IPR020630">
    <property type="entry name" value="THF_DH/CycHdrlase_cat_dom"/>
</dbReference>
<dbReference type="Gene3D" id="3.40.50.300">
    <property type="entry name" value="P-loop containing nucleotide triphosphate hydrolases"/>
    <property type="match status" value="2"/>
</dbReference>
<dbReference type="InterPro" id="IPR020628">
    <property type="entry name" value="Formate_THF_ligase_CS"/>
</dbReference>
<dbReference type="InterPro" id="IPR000559">
    <property type="entry name" value="Formate_THF_ligase"/>
</dbReference>
<dbReference type="Gene3D" id="3.40.50.720">
    <property type="entry name" value="NAD(P)-binding Rossmann-like Domain"/>
    <property type="match status" value="1"/>
</dbReference>
<keyword evidence="14" id="KW-0521">NADP</keyword>
<keyword evidence="11" id="KW-0547">Nucleotide-binding</keyword>
<dbReference type="GO" id="GO:0005829">
    <property type="term" value="C:cytosol"/>
    <property type="evidence" value="ECO:0007669"/>
    <property type="project" value="TreeGrafter"/>
</dbReference>
<evidence type="ECO:0000259" key="20">
    <source>
        <dbReference type="Pfam" id="PF02882"/>
    </source>
</evidence>
<organism evidence="21 22">
    <name type="scientific">Tigriopus californicus</name>
    <name type="common">Marine copepod</name>
    <dbReference type="NCBI Taxonomy" id="6832"/>
    <lineage>
        <taxon>Eukaryota</taxon>
        <taxon>Metazoa</taxon>
        <taxon>Ecdysozoa</taxon>
        <taxon>Arthropoda</taxon>
        <taxon>Crustacea</taxon>
        <taxon>Multicrustacea</taxon>
        <taxon>Hexanauplia</taxon>
        <taxon>Copepoda</taxon>
        <taxon>Harpacticoida</taxon>
        <taxon>Harpacticidae</taxon>
        <taxon>Tigriopus</taxon>
    </lineage>
</organism>
<dbReference type="GO" id="GO:0004329">
    <property type="term" value="F:formate-tetrahydrofolate ligase activity"/>
    <property type="evidence" value="ECO:0007669"/>
    <property type="project" value="UniProtKB-EC"/>
</dbReference>
<evidence type="ECO:0000256" key="1">
    <source>
        <dbReference type="ARBA" id="ARBA00004777"/>
    </source>
</evidence>
<keyword evidence="22" id="KW-1185">Reference proteome</keyword>
<reference evidence="21 22" key="1">
    <citation type="journal article" date="2018" name="Nat. Ecol. Evol.">
        <title>Genomic signatures of mitonuclear coevolution across populations of Tigriopus californicus.</title>
        <authorList>
            <person name="Barreto F.S."/>
            <person name="Watson E.T."/>
            <person name="Lima T.G."/>
            <person name="Willett C.S."/>
            <person name="Edmands S."/>
            <person name="Li W."/>
            <person name="Burton R.S."/>
        </authorList>
    </citation>
    <scope>NUCLEOTIDE SEQUENCE [LARGE SCALE GENOMIC DNA]</scope>
    <source>
        <strain evidence="21 22">San Diego</strain>
    </source>
</reference>
<evidence type="ECO:0000313" key="21">
    <source>
        <dbReference type="EMBL" id="TRY60932.1"/>
    </source>
</evidence>
<dbReference type="FunFam" id="3.40.50.300:FF:001123">
    <property type="entry name" value="C-1-tetrahydrofolate synthase, cytoplasmic isoform X2"/>
    <property type="match status" value="1"/>
</dbReference>
<accession>A0A553N672</accession>
<evidence type="ECO:0000259" key="19">
    <source>
        <dbReference type="Pfam" id="PF00763"/>
    </source>
</evidence>
<proteinExistence type="inferred from homology"/>
<comment type="similarity">
    <text evidence="3">In the C-terminal section; belongs to the formate--tetrahydrofolate ligase family.</text>
</comment>
<dbReference type="SUPFAM" id="SSF51735">
    <property type="entry name" value="NAD(P)-binding Rossmann-fold domains"/>
    <property type="match status" value="1"/>
</dbReference>
<gene>
    <name evidence="21" type="ORF">TCAL_02133</name>
</gene>
<evidence type="ECO:0000256" key="13">
    <source>
        <dbReference type="ARBA" id="ARBA00022840"/>
    </source>
</evidence>
<dbReference type="GO" id="GO:0004477">
    <property type="term" value="F:methenyltetrahydrofolate cyclohydrolase activity"/>
    <property type="evidence" value="ECO:0007669"/>
    <property type="project" value="UniProtKB-EC"/>
</dbReference>
<evidence type="ECO:0000256" key="8">
    <source>
        <dbReference type="ARBA" id="ARBA00017592"/>
    </source>
</evidence>
<dbReference type="PROSITE" id="PS00721">
    <property type="entry name" value="FTHFS_1"/>
    <property type="match status" value="1"/>
</dbReference>
<dbReference type="FunFam" id="3.10.410.10:FF:000001">
    <property type="entry name" value="Putative formate--tetrahydrofolate ligase"/>
    <property type="match status" value="1"/>
</dbReference>
<dbReference type="EMBL" id="VCGU01000459">
    <property type="protein sequence ID" value="TRY60932.1"/>
    <property type="molecule type" value="Genomic_DNA"/>
</dbReference>
<dbReference type="InterPro" id="IPR000672">
    <property type="entry name" value="THF_DH/CycHdrlase"/>
</dbReference>
<keyword evidence="10" id="KW-0436">Ligase</keyword>
<dbReference type="Gene3D" id="3.40.50.10860">
    <property type="entry name" value="Leucine Dehydrogenase, chain A, domain 1"/>
    <property type="match status" value="1"/>
</dbReference>
<dbReference type="Pfam" id="PF00763">
    <property type="entry name" value="THF_DHG_CYH"/>
    <property type="match status" value="1"/>
</dbReference>
<keyword evidence="12" id="KW-0378">Hydrolase</keyword>
<evidence type="ECO:0000256" key="6">
    <source>
        <dbReference type="ARBA" id="ARBA00012776"/>
    </source>
</evidence>
<dbReference type="EC" id="1.5.1.5" evidence="7"/>
<dbReference type="HAMAP" id="MF_01576">
    <property type="entry name" value="THF_DHG_CYH"/>
    <property type="match status" value="1"/>
</dbReference>
<evidence type="ECO:0000256" key="2">
    <source>
        <dbReference type="ARBA" id="ARBA00005559"/>
    </source>
</evidence>
<feature type="domain" description="Tetrahydrofolate dehydrogenase/cyclohydrolase NAD(P)-binding" evidence="20">
    <location>
        <begin position="127"/>
        <end position="274"/>
    </location>
</feature>
<evidence type="ECO:0000256" key="3">
    <source>
        <dbReference type="ARBA" id="ARBA00006985"/>
    </source>
</evidence>
<dbReference type="InterPro" id="IPR020631">
    <property type="entry name" value="THF_DH/CycHdrlase_NAD-bd_dom"/>
</dbReference>
<dbReference type="SUPFAM" id="SSF52540">
    <property type="entry name" value="P-loop containing nucleoside triphosphate hydrolases"/>
    <property type="match status" value="1"/>
</dbReference>
<evidence type="ECO:0000256" key="14">
    <source>
        <dbReference type="ARBA" id="ARBA00022857"/>
    </source>
</evidence>
<evidence type="ECO:0000256" key="12">
    <source>
        <dbReference type="ARBA" id="ARBA00022801"/>
    </source>
</evidence>
<name>A0A553N672_TIGCA</name>
<dbReference type="Gene3D" id="1.10.8.770">
    <property type="match status" value="1"/>
</dbReference>